<reference evidence="2" key="1">
    <citation type="submission" date="2021-08" db="EMBL/GenBank/DDBJ databases">
        <authorList>
            <person name="Misof B."/>
            <person name="Oliver O."/>
            <person name="Podsiadlowski L."/>
            <person name="Donath A."/>
            <person name="Peters R."/>
            <person name="Mayer C."/>
            <person name="Rust J."/>
            <person name="Gunkel S."/>
            <person name="Lesny P."/>
            <person name="Martin S."/>
            <person name="Oeyen J.P."/>
            <person name="Petersen M."/>
            <person name="Panagiotis P."/>
            <person name="Wilbrandt J."/>
            <person name="Tanja T."/>
        </authorList>
    </citation>
    <scope>NUCLEOTIDE SEQUENCE</scope>
    <source>
        <strain evidence="2">GBR_01_08_01A</strain>
        <tissue evidence="2">Thorax + abdomen</tissue>
    </source>
</reference>
<gene>
    <name evidence="2" type="ORF">KPH14_012081</name>
</gene>
<feature type="region of interest" description="Disordered" evidence="1">
    <location>
        <begin position="1"/>
        <end position="59"/>
    </location>
</feature>
<comment type="caution">
    <text evidence="2">The sequence shown here is derived from an EMBL/GenBank/DDBJ whole genome shotgun (WGS) entry which is preliminary data.</text>
</comment>
<accession>A0AAD9VJ71</accession>
<organism evidence="2 3">
    <name type="scientific">Odynerus spinipes</name>
    <dbReference type="NCBI Taxonomy" id="1348599"/>
    <lineage>
        <taxon>Eukaryota</taxon>
        <taxon>Metazoa</taxon>
        <taxon>Ecdysozoa</taxon>
        <taxon>Arthropoda</taxon>
        <taxon>Hexapoda</taxon>
        <taxon>Insecta</taxon>
        <taxon>Pterygota</taxon>
        <taxon>Neoptera</taxon>
        <taxon>Endopterygota</taxon>
        <taxon>Hymenoptera</taxon>
        <taxon>Apocrita</taxon>
        <taxon>Aculeata</taxon>
        <taxon>Vespoidea</taxon>
        <taxon>Vespidae</taxon>
        <taxon>Eumeninae</taxon>
        <taxon>Odynerus</taxon>
    </lineage>
</organism>
<keyword evidence="3" id="KW-1185">Reference proteome</keyword>
<evidence type="ECO:0000256" key="1">
    <source>
        <dbReference type="SAM" id="MobiDB-lite"/>
    </source>
</evidence>
<evidence type="ECO:0000313" key="3">
    <source>
        <dbReference type="Proteomes" id="UP001258017"/>
    </source>
</evidence>
<sequence>MHKCEPTPPPPPVPPRRRRRVVNNLETSKKVEDTNRIKKVDRKRLPPPPPPSQLPRKNKARLVQGNQIQTRITVHVSSSKDQKDECNEIVRSADSKNTNLGSLGLGDVNKKQEELTVNEKDNELFVHSSGYDRTVREKDSADSSKINSDNLRLRDTDEKQEELRVDEHNDELFVHSPRYDRIVRKEEFNKYPSLFFTLDDIQNVILDTFPNDEKVEDPKMEENKEVENSLAEDNVELVQETEVSFIDNCMEDENDVCFRVTPTNFPFEKCLERWKTSLDCDNFGIDEKNNFIFEDYMDRSNALNVRRSRAPMCYDVFDSDEMTMEHTATKVRFVIESPSSSTPDIDIQDSLQNVDSITNEEADEHENHIENNSTYDDPVSGDVDMFDEIPFGSVIESNVSLESHETCFNSPVKGVENKEEEARVNFLDNSDPSSVEDRFPQEQVPSNSEVERSSQAQELSPEHEVSKTVDRVNENLVFPEDPNESSNSQKQFNTRERRKIFVTQSLRSFIDDSPVDWEDNESQNSELVEEDYSDKLEISEEKFSDLTITKEELASESGMNVSRSEESIEKVDILTGKEPEVPVSVRRNSFLERMLSDDCSDKTWDLGYCEIVAAHPKNDQLTLIEETNEKNSNIDPIDTKNVVDVKTNVLNELLSNFATIKLKNVSKPDENLANLKNDETIDETTENINDKDANRITMNEMAVLRIQAEINVSEKLNEDMKNSKTLQTDSKGTKHSDDQVEVAFSIIDETKNTNLDDLVTTSEKNWNDSLEHEERSGSATKCAIVREKTPNVLTHRNNDDNNRAVRIPVALSNDQSSGQEPPTIIPGSVRSFIKYYEIRRETTAVEDSKINDRRTVDQKSNLVRSNVGQDSVSSKIRRFEYKEEIKAARENIKTQLTSKNDKKEITINPESVSNEISYTMIVKKVIEPRELKMRCIKSSQESQNGYDSCYSDSVGEGSIKNDRKKSVQFSGGHTVIRSHEVDLENAEADLEDGFSQPDQHVIQEVPRAEYERNSGINRFVSNTTSNARLVFYCTV</sequence>
<name>A0AAD9VJ71_9HYME</name>
<feature type="compositionally biased region" description="Pro residues" evidence="1">
    <location>
        <begin position="1"/>
        <end position="14"/>
    </location>
</feature>
<feature type="compositionally biased region" description="Basic and acidic residues" evidence="1">
    <location>
        <begin position="460"/>
        <end position="469"/>
    </location>
</feature>
<protein>
    <submittedName>
        <fullName evidence="2">Uncharacterized protein</fullName>
    </submittedName>
</protein>
<dbReference type="Proteomes" id="UP001258017">
    <property type="component" value="Unassembled WGS sequence"/>
</dbReference>
<evidence type="ECO:0000313" key="2">
    <source>
        <dbReference type="EMBL" id="KAK2575690.1"/>
    </source>
</evidence>
<dbReference type="EMBL" id="JAIFRP010004410">
    <property type="protein sequence ID" value="KAK2575690.1"/>
    <property type="molecule type" value="Genomic_DNA"/>
</dbReference>
<reference evidence="2" key="2">
    <citation type="journal article" date="2023" name="Commun. Biol.">
        <title>Intrasexual cuticular hydrocarbon dimorphism in a wasp sheds light on hydrocarbon biosynthesis genes in Hymenoptera.</title>
        <authorList>
            <person name="Moris V.C."/>
            <person name="Podsiadlowski L."/>
            <person name="Martin S."/>
            <person name="Oeyen J.P."/>
            <person name="Donath A."/>
            <person name="Petersen M."/>
            <person name="Wilbrandt J."/>
            <person name="Misof B."/>
            <person name="Liedtke D."/>
            <person name="Thamm M."/>
            <person name="Scheiner R."/>
            <person name="Schmitt T."/>
            <person name="Niehuis O."/>
        </authorList>
    </citation>
    <scope>NUCLEOTIDE SEQUENCE</scope>
    <source>
        <strain evidence="2">GBR_01_08_01A</strain>
    </source>
</reference>
<feature type="compositionally biased region" description="Basic and acidic residues" evidence="1">
    <location>
        <begin position="27"/>
        <end position="38"/>
    </location>
</feature>
<feature type="region of interest" description="Disordered" evidence="1">
    <location>
        <begin position="427"/>
        <end position="469"/>
    </location>
</feature>
<proteinExistence type="predicted"/>
<feature type="compositionally biased region" description="Polar residues" evidence="1">
    <location>
        <begin position="443"/>
        <end position="458"/>
    </location>
</feature>
<dbReference type="AlphaFoldDB" id="A0AAD9VJ71"/>